<proteinExistence type="inferred from homology"/>
<evidence type="ECO:0000256" key="2">
    <source>
        <dbReference type="ARBA" id="ARBA00009677"/>
    </source>
</evidence>
<keyword evidence="4 5" id="KW-0975">Bacterial flagellum</keyword>
<accession>A0ABU5IH49</accession>
<dbReference type="InterPro" id="IPR037925">
    <property type="entry name" value="FlgE/F/G-like"/>
</dbReference>
<evidence type="ECO:0000256" key="5">
    <source>
        <dbReference type="RuleBase" id="RU362116"/>
    </source>
</evidence>
<evidence type="ECO:0000259" key="7">
    <source>
        <dbReference type="Pfam" id="PF06429"/>
    </source>
</evidence>
<dbReference type="EMBL" id="JAXOJX010000016">
    <property type="protein sequence ID" value="MDZ5457263.1"/>
    <property type="molecule type" value="Genomic_DNA"/>
</dbReference>
<organism evidence="10 11">
    <name type="scientific">Azohydromonas lata</name>
    <dbReference type="NCBI Taxonomy" id="45677"/>
    <lineage>
        <taxon>Bacteria</taxon>
        <taxon>Pseudomonadati</taxon>
        <taxon>Pseudomonadota</taxon>
        <taxon>Betaproteobacteria</taxon>
        <taxon>Burkholderiales</taxon>
        <taxon>Sphaerotilaceae</taxon>
        <taxon>Azohydromonas</taxon>
    </lineage>
</organism>
<dbReference type="InterPro" id="IPR037058">
    <property type="entry name" value="Falgellar_hook_FlgE_sf"/>
</dbReference>
<feature type="domain" description="Flagellar hook protein FlgE D2" evidence="8">
    <location>
        <begin position="161"/>
        <end position="307"/>
    </location>
</feature>
<evidence type="ECO:0000313" key="11">
    <source>
        <dbReference type="Proteomes" id="UP001293718"/>
    </source>
</evidence>
<dbReference type="Pfam" id="PF07559">
    <property type="entry name" value="FlgE_D2"/>
    <property type="match status" value="1"/>
</dbReference>
<dbReference type="Gene3D" id="2.60.98.20">
    <property type="entry name" value="Flagellar hook protein FlgE"/>
    <property type="match status" value="1"/>
</dbReference>
<keyword evidence="10" id="KW-0966">Cell projection</keyword>
<protein>
    <recommendedName>
        <fullName evidence="3 5">Flagellar hook protein FlgE</fullName>
    </recommendedName>
</protein>
<reference evidence="10 11" key="1">
    <citation type="submission" date="2023-11" db="EMBL/GenBank/DDBJ databases">
        <title>Draft genome of Azohydromonas lata strain H1 (DSM1123), a polyhydroxyalkanoate producer.</title>
        <authorList>
            <person name="Traversa D."/>
            <person name="D'Addabbo P."/>
            <person name="Pazzani C."/>
            <person name="Manzari C."/>
            <person name="Chiara M."/>
            <person name="Scrascia M."/>
        </authorList>
    </citation>
    <scope>NUCLEOTIDE SEQUENCE [LARGE SCALE GENOMIC DNA]</scope>
    <source>
        <strain evidence="10 11">H1</strain>
    </source>
</reference>
<feature type="domain" description="Flagellar basal body rod protein N-terminal" evidence="6">
    <location>
        <begin position="6"/>
        <end position="33"/>
    </location>
</feature>
<dbReference type="SUPFAM" id="SSF117143">
    <property type="entry name" value="Flagellar hook protein flgE"/>
    <property type="match status" value="1"/>
</dbReference>
<evidence type="ECO:0000256" key="4">
    <source>
        <dbReference type="ARBA" id="ARBA00023143"/>
    </source>
</evidence>
<comment type="subcellular location">
    <subcellularLocation>
        <location evidence="1 5">Bacterial flagellum basal body</location>
    </subcellularLocation>
</comment>
<evidence type="ECO:0000256" key="1">
    <source>
        <dbReference type="ARBA" id="ARBA00004117"/>
    </source>
</evidence>
<dbReference type="NCBIfam" id="TIGR03506">
    <property type="entry name" value="FlgEFG_subfam"/>
    <property type="match status" value="1"/>
</dbReference>
<evidence type="ECO:0000313" key="10">
    <source>
        <dbReference type="EMBL" id="MDZ5457263.1"/>
    </source>
</evidence>
<dbReference type="PROSITE" id="PS00588">
    <property type="entry name" value="FLAGELLA_BB_ROD"/>
    <property type="match status" value="1"/>
</dbReference>
<dbReference type="InterPro" id="IPR010930">
    <property type="entry name" value="Flg_bb/hook_C_dom"/>
</dbReference>
<dbReference type="PANTHER" id="PTHR30435:SF1">
    <property type="entry name" value="FLAGELLAR HOOK PROTEIN FLGE"/>
    <property type="match status" value="1"/>
</dbReference>
<sequence length="426" mass="44260">MSFQQGLSGLNASSKNLEVIGNNIANANTYGAKTARAEFSHMYAAASGGVSGDIGIGVSLDEVSQQFTGGNITSTDKPTDLAISGSGFFQVSDGVNPTMYTRNGQFKVDRSGTIVNNDGMKLLGYPADPNGNIQPGTPQALQLPTSGIQPKATGSISLELNLDSRSAVTASDTKPFNATDPTTYNNATSQTVYDAKGQPVAMTYYFQKAAVDTWNVFVSANGNMLNGGAALTNQLKFASNGSTVQDPQPELPALESGGNGIVSTTTAATGTLPGMTTLDIPISGFDFTAVRQYGTSFSVTKINQDGFPPGNLTGLNIQDNGTVMAQYSNGQSLAAGQVELANFRNPQGLKPVAGNMWAISLEAGEPVRGAPGSGSLGKLQAGALEESNVDLAGELVNMITAQRSYQANAQTIKTQDQVLQTLVNLR</sequence>
<dbReference type="PANTHER" id="PTHR30435">
    <property type="entry name" value="FLAGELLAR PROTEIN"/>
    <property type="match status" value="1"/>
</dbReference>
<dbReference type="InterPro" id="IPR020013">
    <property type="entry name" value="Flagellar_FlgE/F/G"/>
</dbReference>
<dbReference type="Pfam" id="PF22692">
    <property type="entry name" value="LlgE_F_G_D1"/>
    <property type="match status" value="1"/>
</dbReference>
<evidence type="ECO:0000259" key="9">
    <source>
        <dbReference type="Pfam" id="PF22692"/>
    </source>
</evidence>
<dbReference type="Pfam" id="PF06429">
    <property type="entry name" value="Flg_bbr_C"/>
    <property type="match status" value="1"/>
</dbReference>
<dbReference type="InterPro" id="IPR011491">
    <property type="entry name" value="FlgE_D2"/>
</dbReference>
<feature type="domain" description="Flagellar basal-body/hook protein C-terminal" evidence="7">
    <location>
        <begin position="380"/>
        <end position="425"/>
    </location>
</feature>
<comment type="caution">
    <text evidence="10">The sequence shown here is derived from an EMBL/GenBank/DDBJ whole genome shotgun (WGS) entry which is preliminary data.</text>
</comment>
<dbReference type="NCBIfam" id="NF004238">
    <property type="entry name" value="PRK05682.1-1"/>
    <property type="match status" value="1"/>
</dbReference>
<evidence type="ECO:0000256" key="3">
    <source>
        <dbReference type="ARBA" id="ARBA00019015"/>
    </source>
</evidence>
<dbReference type="InterPro" id="IPR001444">
    <property type="entry name" value="Flag_bb_rod_N"/>
</dbReference>
<keyword evidence="10" id="KW-0282">Flagellum</keyword>
<evidence type="ECO:0000259" key="8">
    <source>
        <dbReference type="Pfam" id="PF07559"/>
    </source>
</evidence>
<comment type="similarity">
    <text evidence="2 5">Belongs to the flagella basal body rod proteins family.</text>
</comment>
<gene>
    <name evidence="10" type="primary">flgE</name>
    <name evidence="10" type="ORF">SM757_11845</name>
</gene>
<name>A0ABU5IH49_9BURK</name>
<dbReference type="Pfam" id="PF00460">
    <property type="entry name" value="Flg_bb_rod"/>
    <property type="match status" value="1"/>
</dbReference>
<evidence type="ECO:0000259" key="6">
    <source>
        <dbReference type="Pfam" id="PF00460"/>
    </source>
</evidence>
<dbReference type="RefSeq" id="WP_066332582.1">
    <property type="nucleotide sequence ID" value="NZ_JAXOJX010000016.1"/>
</dbReference>
<dbReference type="InterPro" id="IPR053967">
    <property type="entry name" value="LlgE_F_G-like_D1"/>
</dbReference>
<comment type="function">
    <text evidence="5">A flexible structure which links the flagellar filament to the drive apparatus in the basal body.</text>
</comment>
<dbReference type="Proteomes" id="UP001293718">
    <property type="component" value="Unassembled WGS sequence"/>
</dbReference>
<keyword evidence="10" id="KW-0969">Cilium</keyword>
<feature type="domain" description="Flagellar hook protein FlgE/F/G-like D1" evidence="9">
    <location>
        <begin position="82"/>
        <end position="140"/>
    </location>
</feature>
<keyword evidence="11" id="KW-1185">Reference proteome</keyword>
<dbReference type="InterPro" id="IPR019776">
    <property type="entry name" value="Flagellar_basal_body_rod_CS"/>
</dbReference>